<dbReference type="GO" id="GO:0030170">
    <property type="term" value="F:pyridoxal phosphate binding"/>
    <property type="evidence" value="ECO:0007669"/>
    <property type="project" value="InterPro"/>
</dbReference>
<dbReference type="Gene3D" id="3.90.1150.170">
    <property type="match status" value="2"/>
</dbReference>
<evidence type="ECO:0000256" key="25">
    <source>
        <dbReference type="ARBA" id="ARBA00041381"/>
    </source>
</evidence>
<dbReference type="PANTHER" id="PTHR45677">
    <property type="entry name" value="GLUTAMATE DECARBOXYLASE-RELATED"/>
    <property type="match status" value="1"/>
</dbReference>
<dbReference type="InterPro" id="IPR002129">
    <property type="entry name" value="PyrdxlP-dep_de-COase"/>
</dbReference>
<comment type="subcellular location">
    <subcellularLocation>
        <location evidence="3">Cytoplasm</location>
        <location evidence="3">Cytosol</location>
    </subcellularLocation>
    <subcellularLocation>
        <location evidence="4">Cytoplasmic vesicle</location>
    </subcellularLocation>
    <subcellularLocation>
        <location evidence="2">Golgi apparatus membrane</location>
        <topology evidence="2">Peripheral membrane protein</topology>
        <orientation evidence="2">Cytoplasmic side</orientation>
    </subcellularLocation>
    <subcellularLocation>
        <location evidence="23">Presynaptic cell membrane</location>
        <topology evidence="23">Lipid-anchor</topology>
    </subcellularLocation>
</comment>
<keyword evidence="9" id="KW-0963">Cytoplasm</keyword>
<reference evidence="30" key="3">
    <citation type="journal article" date="2014" name="Nature">
        <title>Elephant shark genome provides unique insights into gnathostome evolution.</title>
        <authorList>
            <consortium name="International Elephant Shark Genome Sequencing Consortium"/>
            <person name="Venkatesh B."/>
            <person name="Lee A.P."/>
            <person name="Ravi V."/>
            <person name="Maurya A.K."/>
            <person name="Lian M.M."/>
            <person name="Swann J.B."/>
            <person name="Ohta Y."/>
            <person name="Flajnik M.F."/>
            <person name="Sutoh Y."/>
            <person name="Kasahara M."/>
            <person name="Hoon S."/>
            <person name="Gangu V."/>
            <person name="Roy S.W."/>
            <person name="Irimia M."/>
            <person name="Korzh V."/>
            <person name="Kondrychyn I."/>
            <person name="Lim Z.W."/>
            <person name="Tay B.H."/>
            <person name="Tohari S."/>
            <person name="Kong K.W."/>
            <person name="Ho S."/>
            <person name="Lorente-Galdos B."/>
            <person name="Quilez J."/>
            <person name="Marques-Bonet T."/>
            <person name="Raney B.J."/>
            <person name="Ingham P.W."/>
            <person name="Tay A."/>
            <person name="Hillier L.W."/>
            <person name="Minx P."/>
            <person name="Boehm T."/>
            <person name="Wilson R.K."/>
            <person name="Brenner S."/>
            <person name="Warren W.C."/>
        </authorList>
    </citation>
    <scope>NUCLEOTIDE SEQUENCE [LARGE SCALE GENOMIC DNA]</scope>
</reference>
<sequence>MACLFSFLVSTDLLPADSGEGVTFAFLEQLMDILLQYILKSFDRSTKVIDFHYPNDLLEGFNWELDEQPNTLEDILMSCRTTLKYAVKTGHPRYFNQLSTGLDMVGLAADWLTSTANTNMFTYEIAPVFVLLEYITLKKMRAMIGWPGGCGDGIFSPGGAISNMYAMLIARYKLFPEVKEKGMAAIPKLIAFTSEHSHFSIKKSAAALGIGMDGVVLIKCDGFVPFYVSATAGTTVYGAFDPLVAIADICKKYNIWMHVDAAWGGGLLMSRKHRWKLNGVERACSVTWNPHKMMGVPLQCSALLVREEGLLQSCNQMNACYLFQTDKQYDLSYDTGDKALQCGRHVDIFKLWLMWRAKGTMGFEAQIDKCLDLAEYLYNKIKDREGFEMVFDGKVLVRFVNLTYFWSFQVAPQIKTRMMAFGTTMVSYQPQGDKVNFFRMVISNPAATQEDIDFLIEEIERLGHDL</sequence>
<dbReference type="SUPFAM" id="SSF53383">
    <property type="entry name" value="PLP-dependent transferases"/>
    <property type="match status" value="1"/>
</dbReference>
<evidence type="ECO:0000256" key="21">
    <source>
        <dbReference type="ARBA" id="ARBA00023329"/>
    </source>
</evidence>
<evidence type="ECO:0000256" key="2">
    <source>
        <dbReference type="ARBA" id="ARBA00004255"/>
    </source>
</evidence>
<keyword evidence="30" id="KW-1185">Reference proteome</keyword>
<evidence type="ECO:0000313" key="30">
    <source>
        <dbReference type="Proteomes" id="UP000314986"/>
    </source>
</evidence>
<comment type="similarity">
    <text evidence="5 28">Belongs to the group II decarboxylase family.</text>
</comment>
<evidence type="ECO:0000256" key="18">
    <source>
        <dbReference type="ARBA" id="ARBA00023239"/>
    </source>
</evidence>
<evidence type="ECO:0000256" key="5">
    <source>
        <dbReference type="ARBA" id="ARBA00009533"/>
    </source>
</evidence>
<evidence type="ECO:0000256" key="16">
    <source>
        <dbReference type="ARBA" id="ARBA00023136"/>
    </source>
</evidence>
<evidence type="ECO:0000256" key="12">
    <source>
        <dbReference type="ARBA" id="ARBA00022898"/>
    </source>
</evidence>
<dbReference type="AlphaFoldDB" id="A0A4W3GZT3"/>
<dbReference type="PANTHER" id="PTHR45677:SF11">
    <property type="entry name" value="GLUTAMATE DECARBOXYLASE 2"/>
    <property type="match status" value="1"/>
</dbReference>
<keyword evidence="15" id="KW-0333">Golgi apparatus</keyword>
<feature type="modified residue" description="N6-(pyridoxal phosphate)lysine" evidence="27">
    <location>
        <position position="292"/>
    </location>
</feature>
<dbReference type="Proteomes" id="UP000314986">
    <property type="component" value="Unassembled WGS sequence"/>
</dbReference>
<evidence type="ECO:0000256" key="27">
    <source>
        <dbReference type="PIRSR" id="PIRSR602129-50"/>
    </source>
</evidence>
<keyword evidence="16" id="KW-0472">Membrane</keyword>
<organism evidence="29 30">
    <name type="scientific">Callorhinchus milii</name>
    <name type="common">Ghost shark</name>
    <dbReference type="NCBI Taxonomy" id="7868"/>
    <lineage>
        <taxon>Eukaryota</taxon>
        <taxon>Metazoa</taxon>
        <taxon>Chordata</taxon>
        <taxon>Craniata</taxon>
        <taxon>Vertebrata</taxon>
        <taxon>Chondrichthyes</taxon>
        <taxon>Holocephali</taxon>
        <taxon>Chimaeriformes</taxon>
        <taxon>Callorhinchidae</taxon>
        <taxon>Callorhinchus</taxon>
    </lineage>
</organism>
<keyword evidence="14" id="KW-0770">Synapse</keyword>
<evidence type="ECO:0000256" key="10">
    <source>
        <dbReference type="ARBA" id="ARBA00022553"/>
    </source>
</evidence>
<name>A0A4W3GZT3_CALMI</name>
<evidence type="ECO:0000256" key="15">
    <source>
        <dbReference type="ARBA" id="ARBA00023034"/>
    </source>
</evidence>
<comment type="cofactor">
    <cofactor evidence="1 27 28">
        <name>pyridoxal 5'-phosphate</name>
        <dbReference type="ChEBI" id="CHEBI:597326"/>
    </cofactor>
</comment>
<dbReference type="GO" id="GO:0000139">
    <property type="term" value="C:Golgi membrane"/>
    <property type="evidence" value="ECO:0007669"/>
    <property type="project" value="UniProtKB-SubCell"/>
</dbReference>
<evidence type="ECO:0000256" key="7">
    <source>
        <dbReference type="ARBA" id="ARBA00012421"/>
    </source>
</evidence>
<dbReference type="EC" id="4.1.1.15" evidence="7"/>
<evidence type="ECO:0000256" key="3">
    <source>
        <dbReference type="ARBA" id="ARBA00004514"/>
    </source>
</evidence>
<evidence type="ECO:0000256" key="4">
    <source>
        <dbReference type="ARBA" id="ARBA00004541"/>
    </source>
</evidence>
<evidence type="ECO:0000256" key="13">
    <source>
        <dbReference type="ARBA" id="ARBA00022979"/>
    </source>
</evidence>
<dbReference type="GO" id="GO:0004351">
    <property type="term" value="F:glutamate decarboxylase activity"/>
    <property type="evidence" value="ECO:0007669"/>
    <property type="project" value="UniProtKB-EC"/>
</dbReference>
<dbReference type="GO" id="GO:0042734">
    <property type="term" value="C:presynaptic membrane"/>
    <property type="evidence" value="ECO:0007669"/>
    <property type="project" value="UniProtKB-SubCell"/>
</dbReference>
<evidence type="ECO:0000256" key="26">
    <source>
        <dbReference type="ARBA" id="ARBA00043203"/>
    </source>
</evidence>
<evidence type="ECO:0000256" key="6">
    <source>
        <dbReference type="ARBA" id="ARBA00011738"/>
    </source>
</evidence>
<keyword evidence="10" id="KW-0597">Phosphoprotein</keyword>
<evidence type="ECO:0000256" key="9">
    <source>
        <dbReference type="ARBA" id="ARBA00022490"/>
    </source>
</evidence>
<keyword evidence="17" id="KW-0564">Palmitate</keyword>
<accession>A0A4W3GZT3</accession>
<proteinExistence type="inferred from homology"/>
<comment type="function">
    <text evidence="22">Catalyzes the production of GABA.</text>
</comment>
<evidence type="ECO:0000256" key="20">
    <source>
        <dbReference type="ARBA" id="ARBA00023288"/>
    </source>
</evidence>
<evidence type="ECO:0000256" key="17">
    <source>
        <dbReference type="ARBA" id="ARBA00023139"/>
    </source>
</evidence>
<evidence type="ECO:0000256" key="23">
    <source>
        <dbReference type="ARBA" id="ARBA00037840"/>
    </source>
</evidence>
<keyword evidence="11" id="KW-0210">Decarboxylase</keyword>
<evidence type="ECO:0000256" key="28">
    <source>
        <dbReference type="RuleBase" id="RU000382"/>
    </source>
</evidence>
<dbReference type="InterPro" id="IPR015421">
    <property type="entry name" value="PyrdxlP-dep_Trfase_major"/>
</dbReference>
<dbReference type="GO" id="GO:0009449">
    <property type="term" value="P:gamma-aminobutyric acid biosynthetic process"/>
    <property type="evidence" value="ECO:0007669"/>
    <property type="project" value="TreeGrafter"/>
</dbReference>
<dbReference type="InterPro" id="IPR021115">
    <property type="entry name" value="Pyridoxal-P_BS"/>
</dbReference>
<keyword evidence="19" id="KW-0966">Cell projection</keyword>
<dbReference type="Gene3D" id="3.40.640.10">
    <property type="entry name" value="Type I PLP-dependent aspartate aminotransferase-like (Major domain)"/>
    <property type="match status" value="2"/>
</dbReference>
<evidence type="ECO:0000256" key="8">
    <source>
        <dbReference type="ARBA" id="ARBA00022475"/>
    </source>
</evidence>
<dbReference type="GO" id="GO:0005829">
    <property type="term" value="C:cytosol"/>
    <property type="evidence" value="ECO:0007669"/>
    <property type="project" value="UniProtKB-SubCell"/>
</dbReference>
<evidence type="ECO:0000256" key="14">
    <source>
        <dbReference type="ARBA" id="ARBA00023018"/>
    </source>
</evidence>
<dbReference type="GO" id="GO:0006540">
    <property type="term" value="P:gamma-aminobutyrate shunt"/>
    <property type="evidence" value="ECO:0007669"/>
    <property type="project" value="TreeGrafter"/>
</dbReference>
<reference evidence="30" key="2">
    <citation type="journal article" date="2007" name="PLoS Biol.">
        <title>Survey sequencing and comparative analysis of the elephant shark (Callorhinchus milii) genome.</title>
        <authorList>
            <person name="Venkatesh B."/>
            <person name="Kirkness E.F."/>
            <person name="Loh Y.H."/>
            <person name="Halpern A.L."/>
            <person name="Lee A.P."/>
            <person name="Johnson J."/>
            <person name="Dandona N."/>
            <person name="Viswanathan L.D."/>
            <person name="Tay A."/>
            <person name="Venter J.C."/>
            <person name="Strausberg R.L."/>
            <person name="Brenner S."/>
        </authorList>
    </citation>
    <scope>NUCLEOTIDE SEQUENCE [LARGE SCALE GENOMIC DNA]</scope>
</reference>
<keyword evidence="8" id="KW-1003">Cell membrane</keyword>
<reference evidence="30" key="1">
    <citation type="journal article" date="2006" name="Science">
        <title>Ancient noncoding elements conserved in the human genome.</title>
        <authorList>
            <person name="Venkatesh B."/>
            <person name="Kirkness E.F."/>
            <person name="Loh Y.H."/>
            <person name="Halpern A.L."/>
            <person name="Lee A.P."/>
            <person name="Johnson J."/>
            <person name="Dandona N."/>
            <person name="Viswanathan L.D."/>
            <person name="Tay A."/>
            <person name="Venter J.C."/>
            <person name="Strausberg R.L."/>
            <person name="Brenner S."/>
        </authorList>
    </citation>
    <scope>NUCLEOTIDE SEQUENCE [LARGE SCALE GENOMIC DNA]</scope>
</reference>
<keyword evidence="12 27" id="KW-0663">Pyridoxal phosphate</keyword>
<reference evidence="29" key="4">
    <citation type="submission" date="2025-08" db="UniProtKB">
        <authorList>
            <consortium name="Ensembl"/>
        </authorList>
    </citation>
    <scope>IDENTIFICATION</scope>
</reference>
<keyword evidence="18 28" id="KW-0456">Lyase</keyword>
<keyword evidence="13" id="KW-0530">Neurotransmitter biosynthesis</keyword>
<keyword evidence="21" id="KW-0968">Cytoplasmic vesicle</keyword>
<reference evidence="29" key="5">
    <citation type="submission" date="2025-09" db="UniProtKB">
        <authorList>
            <consortium name="Ensembl"/>
        </authorList>
    </citation>
    <scope>IDENTIFICATION</scope>
</reference>
<dbReference type="GO" id="GO:0031410">
    <property type="term" value="C:cytoplasmic vesicle"/>
    <property type="evidence" value="ECO:0007669"/>
    <property type="project" value="UniProtKB-SubCell"/>
</dbReference>
<keyword evidence="20" id="KW-0449">Lipoprotein</keyword>
<dbReference type="PROSITE" id="PS00392">
    <property type="entry name" value="DDC_GAD_HDC_YDC"/>
    <property type="match status" value="1"/>
</dbReference>
<dbReference type="InterPro" id="IPR015424">
    <property type="entry name" value="PyrdxlP-dep_Trfase"/>
</dbReference>
<dbReference type="Pfam" id="PF00282">
    <property type="entry name" value="Pyridoxal_deC"/>
    <property type="match status" value="1"/>
</dbReference>
<dbReference type="GeneTree" id="ENSGT00940000157951"/>
<protein>
    <recommendedName>
        <fullName evidence="24">Glutamate decarboxylase 2</fullName>
        <ecNumber evidence="7">4.1.1.15</ecNumber>
    </recommendedName>
    <alternativeName>
        <fullName evidence="26">65 kDa glutamic acid decarboxylase</fullName>
    </alternativeName>
    <alternativeName>
        <fullName evidence="25">Glutamate decarboxylase 65 kDa isoform</fullName>
    </alternativeName>
</protein>
<evidence type="ECO:0000313" key="29">
    <source>
        <dbReference type="Ensembl" id="ENSCMIP00000003374.1"/>
    </source>
</evidence>
<comment type="subunit">
    <text evidence="6">Homodimer.</text>
</comment>
<evidence type="ECO:0000256" key="22">
    <source>
        <dbReference type="ARBA" id="ARBA00037048"/>
    </source>
</evidence>
<evidence type="ECO:0000256" key="11">
    <source>
        <dbReference type="ARBA" id="ARBA00022793"/>
    </source>
</evidence>
<evidence type="ECO:0000256" key="24">
    <source>
        <dbReference type="ARBA" id="ARBA00040577"/>
    </source>
</evidence>
<dbReference type="Ensembl" id="ENSCMIT00000003503.1">
    <property type="protein sequence ID" value="ENSCMIP00000003374.1"/>
    <property type="gene ID" value="ENSCMIG00000001893.1"/>
</dbReference>
<evidence type="ECO:0000256" key="1">
    <source>
        <dbReference type="ARBA" id="ARBA00001933"/>
    </source>
</evidence>
<dbReference type="CDD" id="cd06450">
    <property type="entry name" value="DOPA_deC_like"/>
    <property type="match status" value="1"/>
</dbReference>
<evidence type="ECO:0000256" key="19">
    <source>
        <dbReference type="ARBA" id="ARBA00023273"/>
    </source>
</evidence>